<organism evidence="2 3">
    <name type="scientific">Roridomyces roridus</name>
    <dbReference type="NCBI Taxonomy" id="1738132"/>
    <lineage>
        <taxon>Eukaryota</taxon>
        <taxon>Fungi</taxon>
        <taxon>Dikarya</taxon>
        <taxon>Basidiomycota</taxon>
        <taxon>Agaricomycotina</taxon>
        <taxon>Agaricomycetes</taxon>
        <taxon>Agaricomycetidae</taxon>
        <taxon>Agaricales</taxon>
        <taxon>Marasmiineae</taxon>
        <taxon>Mycenaceae</taxon>
        <taxon>Roridomyces</taxon>
    </lineage>
</organism>
<feature type="region of interest" description="Disordered" evidence="1">
    <location>
        <begin position="277"/>
        <end position="297"/>
    </location>
</feature>
<dbReference type="Proteomes" id="UP001221142">
    <property type="component" value="Unassembled WGS sequence"/>
</dbReference>
<accession>A0AAD7BIL2</accession>
<dbReference type="EMBL" id="JARKIF010000015">
    <property type="protein sequence ID" value="KAJ7622080.1"/>
    <property type="molecule type" value="Genomic_DNA"/>
</dbReference>
<protein>
    <submittedName>
        <fullName evidence="2">Uncharacterized protein</fullName>
    </submittedName>
</protein>
<dbReference type="AlphaFoldDB" id="A0AAD7BIL2"/>
<name>A0AAD7BIL2_9AGAR</name>
<sequence>MSGRITQLLRAHTAEFVDAIAKRAPSQVDQVCSEHVARLVAREGRAIQELLTHKPHVKVNDLLANFNLQGLSEQLKLVAPVFWGLLESVSDTIPKQESEETPASSKRKRDNNMVFTTACAMMSLLRSQKANNFQAVIGLFLFGSGAAKREIEVFSHAGISLSYKSVMKYIENLSIEGVKQFQAVWKECECSIVWDNLNIAFRVESQRLDNKNHFDNGTTATLIPIYNPITGESRTPRGTLPLNMKPPRTSTRRREGTFQRSQRSLLARWTRVGSNSTTGLNGIREQEGVSGARAQIG</sequence>
<comment type="caution">
    <text evidence="2">The sequence shown here is derived from an EMBL/GenBank/DDBJ whole genome shotgun (WGS) entry which is preliminary data.</text>
</comment>
<gene>
    <name evidence="2" type="ORF">FB45DRAFT_838282</name>
</gene>
<feature type="region of interest" description="Disordered" evidence="1">
    <location>
        <begin position="234"/>
        <end position="259"/>
    </location>
</feature>
<evidence type="ECO:0000313" key="3">
    <source>
        <dbReference type="Proteomes" id="UP001221142"/>
    </source>
</evidence>
<proteinExistence type="predicted"/>
<keyword evidence="3" id="KW-1185">Reference proteome</keyword>
<reference evidence="2" key="1">
    <citation type="submission" date="2023-03" db="EMBL/GenBank/DDBJ databases">
        <title>Massive genome expansion in bonnet fungi (Mycena s.s.) driven by repeated elements and novel gene families across ecological guilds.</title>
        <authorList>
            <consortium name="Lawrence Berkeley National Laboratory"/>
            <person name="Harder C.B."/>
            <person name="Miyauchi S."/>
            <person name="Viragh M."/>
            <person name="Kuo A."/>
            <person name="Thoen E."/>
            <person name="Andreopoulos B."/>
            <person name="Lu D."/>
            <person name="Skrede I."/>
            <person name="Drula E."/>
            <person name="Henrissat B."/>
            <person name="Morin E."/>
            <person name="Kohler A."/>
            <person name="Barry K."/>
            <person name="LaButti K."/>
            <person name="Morin E."/>
            <person name="Salamov A."/>
            <person name="Lipzen A."/>
            <person name="Mereny Z."/>
            <person name="Hegedus B."/>
            <person name="Baldrian P."/>
            <person name="Stursova M."/>
            <person name="Weitz H."/>
            <person name="Taylor A."/>
            <person name="Grigoriev I.V."/>
            <person name="Nagy L.G."/>
            <person name="Martin F."/>
            <person name="Kauserud H."/>
        </authorList>
    </citation>
    <scope>NUCLEOTIDE SEQUENCE</scope>
    <source>
        <strain evidence="2">9284</strain>
    </source>
</reference>
<evidence type="ECO:0000256" key="1">
    <source>
        <dbReference type="SAM" id="MobiDB-lite"/>
    </source>
</evidence>
<evidence type="ECO:0000313" key="2">
    <source>
        <dbReference type="EMBL" id="KAJ7622080.1"/>
    </source>
</evidence>